<gene>
    <name evidence="11" type="ORF">PAECIP111891_00267</name>
</gene>
<dbReference type="Proteomes" id="UP000838821">
    <property type="component" value="Unassembled WGS sequence"/>
</dbReference>
<accession>A0ABN8G226</accession>
<keyword evidence="8 9" id="KW-0472">Membrane</keyword>
<organism evidence="11 12">
    <name type="scientific">Paenibacillus allorhizoplanae</name>
    <dbReference type="NCBI Taxonomy" id="2905648"/>
    <lineage>
        <taxon>Bacteria</taxon>
        <taxon>Bacillati</taxon>
        <taxon>Bacillota</taxon>
        <taxon>Bacilli</taxon>
        <taxon>Bacillales</taxon>
        <taxon>Paenibacillaceae</taxon>
        <taxon>Paenibacillus</taxon>
    </lineage>
</organism>
<evidence type="ECO:0000256" key="6">
    <source>
        <dbReference type="ARBA" id="ARBA00022777"/>
    </source>
</evidence>
<feature type="transmembrane region" description="Helical" evidence="9">
    <location>
        <begin position="30"/>
        <end position="51"/>
    </location>
</feature>
<dbReference type="InterPro" id="IPR003660">
    <property type="entry name" value="HAMP_dom"/>
</dbReference>
<comment type="caution">
    <text evidence="11">The sequence shown here is derived from an EMBL/GenBank/DDBJ whole genome shotgun (WGS) entry which is preliminary data.</text>
</comment>
<name>A0ABN8G226_9BACL</name>
<evidence type="ECO:0000256" key="9">
    <source>
        <dbReference type="SAM" id="Phobius"/>
    </source>
</evidence>
<dbReference type="EMBL" id="CAKMMW010000001">
    <property type="protein sequence ID" value="CAH1192328.1"/>
    <property type="molecule type" value="Genomic_DNA"/>
</dbReference>
<evidence type="ECO:0000313" key="12">
    <source>
        <dbReference type="Proteomes" id="UP000838821"/>
    </source>
</evidence>
<comment type="subcellular location">
    <subcellularLocation>
        <location evidence="1">Cell membrane</location>
        <topology evidence="1">Multi-pass membrane protein</topology>
    </subcellularLocation>
</comment>
<dbReference type="InterPro" id="IPR033479">
    <property type="entry name" value="dCache_1"/>
</dbReference>
<keyword evidence="7 9" id="KW-1133">Transmembrane helix</keyword>
<protein>
    <recommendedName>
        <fullName evidence="10">HAMP domain-containing protein</fullName>
    </recommendedName>
</protein>
<evidence type="ECO:0000256" key="2">
    <source>
        <dbReference type="ARBA" id="ARBA00022475"/>
    </source>
</evidence>
<evidence type="ECO:0000256" key="8">
    <source>
        <dbReference type="ARBA" id="ARBA00023136"/>
    </source>
</evidence>
<dbReference type="SUPFAM" id="SSF55874">
    <property type="entry name" value="ATPase domain of HSP90 chaperone/DNA topoisomerase II/histidine kinase"/>
    <property type="match status" value="1"/>
</dbReference>
<evidence type="ECO:0000256" key="3">
    <source>
        <dbReference type="ARBA" id="ARBA00022553"/>
    </source>
</evidence>
<evidence type="ECO:0000256" key="4">
    <source>
        <dbReference type="ARBA" id="ARBA00022679"/>
    </source>
</evidence>
<dbReference type="InterPro" id="IPR010559">
    <property type="entry name" value="Sig_transdc_His_kin_internal"/>
</dbReference>
<keyword evidence="12" id="KW-1185">Reference proteome</keyword>
<keyword evidence="5 9" id="KW-0812">Transmembrane</keyword>
<dbReference type="Gene3D" id="3.30.565.10">
    <property type="entry name" value="Histidine kinase-like ATPase, C-terminal domain"/>
    <property type="match status" value="1"/>
</dbReference>
<feature type="transmembrane region" description="Helical" evidence="9">
    <location>
        <begin position="313"/>
        <end position="336"/>
    </location>
</feature>
<feature type="domain" description="HAMP" evidence="10">
    <location>
        <begin position="338"/>
        <end position="390"/>
    </location>
</feature>
<evidence type="ECO:0000256" key="1">
    <source>
        <dbReference type="ARBA" id="ARBA00004651"/>
    </source>
</evidence>
<keyword evidence="2" id="KW-1003">Cell membrane</keyword>
<dbReference type="Pfam" id="PF02743">
    <property type="entry name" value="dCache_1"/>
    <property type="match status" value="1"/>
</dbReference>
<sequence length="610" mass="70886">MTLMEKFKKMKIGLSLYKFKYGNYSLRTKIIIYFLIINIIVTSSLGLIYYWKSTQIMQEEAVKNTQSTLSRVAIDLLNLTDRIRQVSDSISANPDIRQYLKRPVTEDDFQQRMEDFMTITNIIQSFPYNQEIFKIRIFFNNPIVYSKNKVNLLSMEHVADAPWYRDVNEQHGKIVWTNTYPYKFYPEWQENIISCVRVLNDFEQLDRRLGYVSIDLKESDIYKVIEATEEVLNGKLFIVNTGGTILSNQDSALIGKSINEIKGFEHLILDEKKSVRSVVKGINSLVIVKSIESSDMKIVSAISMESVVEKNRIIMSFLLQSFVFIFLVSILLAVLLSKNVTGRVFQLIEYVRRVDIEGDNSLLKVKHNDEISSLMISFNNMVARNRTLIKEVYKEKISKKEAEMRALQAQINPHFLYNTMDTINWMALKYKARDIMHMTQLLSRFYRLSLNEGRDVVNIEDEIEHIKTYIDIQKNRFEDDIEAYFDICPELYRYSTIKLLLQPIVENAIFHGIQKKPDQKGVIRIIGIKDDQIIKIRIIDDGAGMDRETVTKLEAGLIEADNHSGGYGLKNITQRIKLYYGEEYGMKIDSEPEKGTCVELFFPSVINKDS</sequence>
<keyword evidence="6" id="KW-0418">Kinase</keyword>
<dbReference type="InterPro" id="IPR050640">
    <property type="entry name" value="Bact_2-comp_sensor_kinase"/>
</dbReference>
<proteinExistence type="predicted"/>
<dbReference type="InterPro" id="IPR036890">
    <property type="entry name" value="HATPase_C_sf"/>
</dbReference>
<dbReference type="Pfam" id="PF02518">
    <property type="entry name" value="HATPase_c"/>
    <property type="match status" value="1"/>
</dbReference>
<dbReference type="Gene3D" id="3.30.450.20">
    <property type="entry name" value="PAS domain"/>
    <property type="match status" value="2"/>
</dbReference>
<dbReference type="PANTHER" id="PTHR34220">
    <property type="entry name" value="SENSOR HISTIDINE KINASE YPDA"/>
    <property type="match status" value="1"/>
</dbReference>
<dbReference type="InterPro" id="IPR003594">
    <property type="entry name" value="HATPase_dom"/>
</dbReference>
<keyword evidence="4" id="KW-0808">Transferase</keyword>
<reference evidence="11" key="1">
    <citation type="submission" date="2022-01" db="EMBL/GenBank/DDBJ databases">
        <authorList>
            <person name="Criscuolo A."/>
        </authorList>
    </citation>
    <scope>NUCLEOTIDE SEQUENCE</scope>
    <source>
        <strain evidence="11">CIP111891</strain>
    </source>
</reference>
<dbReference type="PROSITE" id="PS50885">
    <property type="entry name" value="HAMP"/>
    <property type="match status" value="1"/>
</dbReference>
<evidence type="ECO:0000259" key="10">
    <source>
        <dbReference type="PROSITE" id="PS50885"/>
    </source>
</evidence>
<evidence type="ECO:0000313" key="11">
    <source>
        <dbReference type="EMBL" id="CAH1192328.1"/>
    </source>
</evidence>
<keyword evidence="3" id="KW-0597">Phosphoprotein</keyword>
<dbReference type="Pfam" id="PF06580">
    <property type="entry name" value="His_kinase"/>
    <property type="match status" value="1"/>
</dbReference>
<evidence type="ECO:0000256" key="5">
    <source>
        <dbReference type="ARBA" id="ARBA00022692"/>
    </source>
</evidence>
<dbReference type="PANTHER" id="PTHR34220:SF7">
    <property type="entry name" value="SENSOR HISTIDINE KINASE YPDA"/>
    <property type="match status" value="1"/>
</dbReference>
<evidence type="ECO:0000256" key="7">
    <source>
        <dbReference type="ARBA" id="ARBA00022989"/>
    </source>
</evidence>